<dbReference type="InterPro" id="IPR036282">
    <property type="entry name" value="Glutathione-S-Trfase_C_sf"/>
</dbReference>
<dbReference type="RefSeq" id="WP_202657386.1">
    <property type="nucleotide sequence ID" value="NZ_JAESVP010000001.1"/>
</dbReference>
<dbReference type="SUPFAM" id="SSF47616">
    <property type="entry name" value="GST C-terminal domain-like"/>
    <property type="match status" value="1"/>
</dbReference>
<comment type="caution">
    <text evidence="1">The sequence shown here is derived from an EMBL/GenBank/DDBJ whole genome shotgun (WGS) entry which is preliminary data.</text>
</comment>
<dbReference type="EMBL" id="JAESVP010000001">
    <property type="protein sequence ID" value="MBL4926640.1"/>
    <property type="molecule type" value="Genomic_DNA"/>
</dbReference>
<protein>
    <submittedName>
        <fullName evidence="1">Uncharacterized protein</fullName>
    </submittedName>
</protein>
<organism evidence="1 2">
    <name type="scientific">Fuscibacter oryzae</name>
    <dbReference type="NCBI Taxonomy" id="2803939"/>
    <lineage>
        <taxon>Bacteria</taxon>
        <taxon>Pseudomonadati</taxon>
        <taxon>Pseudomonadota</taxon>
        <taxon>Alphaproteobacteria</taxon>
        <taxon>Rhodobacterales</taxon>
        <taxon>Paracoccaceae</taxon>
        <taxon>Fuscibacter</taxon>
    </lineage>
</organism>
<dbReference type="Gene3D" id="1.20.1050.10">
    <property type="match status" value="1"/>
</dbReference>
<reference evidence="1" key="1">
    <citation type="submission" date="2021-01" db="EMBL/GenBank/DDBJ databases">
        <title>Genome seq and assembly of Tabrizicola sp. KVB23.</title>
        <authorList>
            <person name="Chhetri G."/>
        </authorList>
    </citation>
    <scope>NUCLEOTIDE SEQUENCE</scope>
    <source>
        <strain evidence="1">KVB23</strain>
    </source>
</reference>
<gene>
    <name evidence="1" type="ORF">JI744_00850</name>
</gene>
<dbReference type="Proteomes" id="UP000619033">
    <property type="component" value="Unassembled WGS sequence"/>
</dbReference>
<proteinExistence type="predicted"/>
<name>A0A8J7MKY2_9RHOB</name>
<keyword evidence="2" id="KW-1185">Reference proteome</keyword>
<dbReference type="AlphaFoldDB" id="A0A8J7MKY2"/>
<evidence type="ECO:0000313" key="1">
    <source>
        <dbReference type="EMBL" id="MBL4926640.1"/>
    </source>
</evidence>
<dbReference type="Gene3D" id="3.40.30.10">
    <property type="entry name" value="Glutaredoxin"/>
    <property type="match status" value="1"/>
</dbReference>
<accession>A0A8J7MKY2</accession>
<evidence type="ECO:0000313" key="2">
    <source>
        <dbReference type="Proteomes" id="UP000619033"/>
    </source>
</evidence>
<sequence length="261" mass="28291">MPPRHPVFHIAAPPDCAVAQRIELALSLRGVTLEMTTLRPHNGVAGQGRLTYRAPAQAFAKGSLVLHDSVAMLELVEDLFPDHPLHPADPALRAHHRDLIGRIMAAHQSLAAVTSAQDPRDLDLAVYRLRGLLRPIDEVLELPRQDRPQGALSNLSIALAPLLWRLRVIDQHFQAKLGAGLPRLRAQAEVLLAHPTIAAVLDEAAAARLVARLTVSGPALASQNLSDLWDRAFVSVGAENKLLSGGSRTKVPSIGRRDAFR</sequence>